<dbReference type="InterPro" id="IPR022842">
    <property type="entry name" value="RNAP_Rpo3/Rpb3/RPAC1"/>
</dbReference>
<dbReference type="InterPro" id="IPR036603">
    <property type="entry name" value="RBP11-like"/>
</dbReference>
<dbReference type="GO" id="GO:0006366">
    <property type="term" value="P:transcription by RNA polymerase II"/>
    <property type="evidence" value="ECO:0007669"/>
    <property type="project" value="TreeGrafter"/>
</dbReference>
<comment type="caution">
    <text evidence="5">The sequence shown here is derived from an EMBL/GenBank/DDBJ whole genome shotgun (WGS) entry which is preliminary data.</text>
</comment>
<keyword evidence="1" id="KW-0240">DNA-directed RNA polymerase</keyword>
<keyword evidence="6" id="KW-1185">Reference proteome</keyword>
<dbReference type="GO" id="GO:0005665">
    <property type="term" value="C:RNA polymerase II, core complex"/>
    <property type="evidence" value="ECO:0007669"/>
    <property type="project" value="TreeGrafter"/>
</dbReference>
<evidence type="ECO:0000256" key="2">
    <source>
        <dbReference type="ARBA" id="ARBA00023163"/>
    </source>
</evidence>
<dbReference type="PANTHER" id="PTHR11800:SF2">
    <property type="entry name" value="DNA-DIRECTED RNA POLYMERASE II SUBUNIT RPB3"/>
    <property type="match status" value="1"/>
</dbReference>
<dbReference type="InterPro" id="IPR036643">
    <property type="entry name" value="RNApol_insert_sf"/>
</dbReference>
<gene>
    <name evidence="5" type="ORF">RS030_81392</name>
</gene>
<evidence type="ECO:0000256" key="3">
    <source>
        <dbReference type="ARBA" id="ARBA00025804"/>
    </source>
</evidence>
<dbReference type="Proteomes" id="UP001311799">
    <property type="component" value="Unassembled WGS sequence"/>
</dbReference>
<evidence type="ECO:0000313" key="5">
    <source>
        <dbReference type="EMBL" id="KAK6587694.1"/>
    </source>
</evidence>
<keyword evidence="2" id="KW-0804">Transcription</keyword>
<dbReference type="InterPro" id="IPR050518">
    <property type="entry name" value="Rpo3/RPB3_RNA_Pol_subunit"/>
</dbReference>
<dbReference type="SMART" id="SM00662">
    <property type="entry name" value="RPOLD"/>
    <property type="match status" value="1"/>
</dbReference>
<dbReference type="SUPFAM" id="SSF55257">
    <property type="entry name" value="RBP11-like subunits of RNA polymerase"/>
    <property type="match status" value="1"/>
</dbReference>
<dbReference type="Gene3D" id="2.170.120.12">
    <property type="entry name" value="DNA-directed RNA polymerase, insert domain"/>
    <property type="match status" value="1"/>
</dbReference>
<dbReference type="HAMAP" id="MF_00320">
    <property type="entry name" value="RNApol_arch_Rpo3"/>
    <property type="match status" value="1"/>
</dbReference>
<dbReference type="Pfam" id="PF01000">
    <property type="entry name" value="RNA_pol_A_bac"/>
    <property type="match status" value="1"/>
</dbReference>
<dbReference type="CDD" id="cd07031">
    <property type="entry name" value="RNAP_II_RPB3"/>
    <property type="match status" value="1"/>
</dbReference>
<dbReference type="SUPFAM" id="SSF56553">
    <property type="entry name" value="Insert subdomain of RNA polymerase alpha subunit"/>
    <property type="match status" value="1"/>
</dbReference>
<dbReference type="Pfam" id="PF01193">
    <property type="entry name" value="RNA_pol_L"/>
    <property type="match status" value="1"/>
</dbReference>
<dbReference type="InterPro" id="IPR011263">
    <property type="entry name" value="DNA-dir_RNA_pol_RpoA/D/Rpb3"/>
</dbReference>
<evidence type="ECO:0000313" key="6">
    <source>
        <dbReference type="Proteomes" id="UP001311799"/>
    </source>
</evidence>
<organism evidence="5 6">
    <name type="scientific">Cryptosporidium xiaoi</name>
    <dbReference type="NCBI Taxonomy" id="659607"/>
    <lineage>
        <taxon>Eukaryota</taxon>
        <taxon>Sar</taxon>
        <taxon>Alveolata</taxon>
        <taxon>Apicomplexa</taxon>
        <taxon>Conoidasida</taxon>
        <taxon>Coccidia</taxon>
        <taxon>Eucoccidiorida</taxon>
        <taxon>Eimeriorina</taxon>
        <taxon>Cryptosporidiidae</taxon>
        <taxon>Cryptosporidium</taxon>
    </lineage>
</organism>
<comment type="similarity">
    <text evidence="3">Belongs to the archaeal Rpo3/eukaryotic RPB3 RNA polymerase subunit family.</text>
</comment>
<dbReference type="InterPro" id="IPR011262">
    <property type="entry name" value="DNA-dir_RNA_pol_insert"/>
</dbReference>
<dbReference type="GO" id="GO:0003899">
    <property type="term" value="F:DNA-directed RNA polymerase activity"/>
    <property type="evidence" value="ECO:0007669"/>
    <property type="project" value="InterPro"/>
</dbReference>
<protein>
    <submittedName>
        <fullName evidence="5">Conjugation stage-specific</fullName>
    </submittedName>
</protein>
<dbReference type="Gene3D" id="3.30.1360.10">
    <property type="entry name" value="RNA polymerase, RBP11-like subunit"/>
    <property type="match status" value="1"/>
</dbReference>
<dbReference type="PANTHER" id="PTHR11800">
    <property type="entry name" value="DNA-DIRECTED RNA POLYMERASE"/>
    <property type="match status" value="1"/>
</dbReference>
<dbReference type="EMBL" id="JAWDEY010000036">
    <property type="protein sequence ID" value="KAK6587694.1"/>
    <property type="molecule type" value="Genomic_DNA"/>
</dbReference>
<evidence type="ECO:0000259" key="4">
    <source>
        <dbReference type="SMART" id="SM00662"/>
    </source>
</evidence>
<feature type="domain" description="DNA-directed RNA polymerase RpoA/D/Rpb3-type" evidence="4">
    <location>
        <begin position="21"/>
        <end position="319"/>
    </location>
</feature>
<sequence length="354" mass="39274">MMLGKGMRSPKVEITELTQNSIRFTLSNTDLSVANTLRRIILAEIPTLAIDLVTIVDNTSVLHDEFIAHRAGLLPIDSKDIRDFNFKDRCECQERCNKCSIEYYLDITCEGITTRDVTHHDIQPLNPSISVPMPVPKKDQKDEISNNGIIIAKLGPGQRLAMRMSACKGIGKFHAKWIPVSVATFTHEADVRINYSLSSGLTLKQRKALVNCCPKKVFALGSSSSKNEFGLNKNSTVSKSNSEELPDIEVVNSKSCIFCNECINLAKNYGYINPTLIRVDTKPDKFHFLVESIGSLSVEKIIELALEILQEKLTTLSTSIARSETVQVRTDTLGTRGVNITADDRAMDLVLDLS</sequence>
<accession>A0AAV9XTW5</accession>
<proteinExistence type="inferred from homology"/>
<name>A0AAV9XTW5_9CRYT</name>
<reference evidence="5 6" key="1">
    <citation type="submission" date="2023-10" db="EMBL/GenBank/DDBJ databases">
        <title>Comparative genomics analysis reveals potential genetic determinants of host preference in Cryptosporidium xiaoi.</title>
        <authorList>
            <person name="Xiao L."/>
            <person name="Li J."/>
        </authorList>
    </citation>
    <scope>NUCLEOTIDE SEQUENCE [LARGE SCALE GENOMIC DNA]</scope>
    <source>
        <strain evidence="5 6">52996</strain>
    </source>
</reference>
<evidence type="ECO:0000256" key="1">
    <source>
        <dbReference type="ARBA" id="ARBA00022478"/>
    </source>
</evidence>
<dbReference type="AlphaFoldDB" id="A0AAV9XTW5"/>
<dbReference type="NCBIfam" id="NF001988">
    <property type="entry name" value="PRK00783.1"/>
    <property type="match status" value="1"/>
</dbReference>
<dbReference type="GO" id="GO:0046983">
    <property type="term" value="F:protein dimerization activity"/>
    <property type="evidence" value="ECO:0007669"/>
    <property type="project" value="InterPro"/>
</dbReference>